<evidence type="ECO:0000313" key="7">
    <source>
        <dbReference type="EMBL" id="RED36256.1"/>
    </source>
</evidence>
<reference evidence="7 10" key="2">
    <citation type="submission" date="2018-07" db="EMBL/GenBank/DDBJ databases">
        <title>Genomic Encyclopedia of Archaeal and Bacterial Type Strains, Phase II (KMG-II): from individual species to whole genera.</title>
        <authorList>
            <person name="Goeker M."/>
        </authorList>
    </citation>
    <scope>NUCLEOTIDE SEQUENCE [LARGE SCALE GENOMIC DNA]</scope>
    <source>
        <strain evidence="7 10">JA575</strain>
    </source>
</reference>
<evidence type="ECO:0000256" key="6">
    <source>
        <dbReference type="RuleBase" id="RU362118"/>
    </source>
</evidence>
<comment type="similarity">
    <text evidence="2 6">Belongs to the trans-sulfuration enzymes family.</text>
</comment>
<accession>A0A336JR99</accession>
<name>A0A336JR99_9BRAD</name>
<reference evidence="8 9" key="1">
    <citation type="submission" date="2017-08" db="EMBL/GenBank/DDBJ databases">
        <authorList>
            <person name="de Groot N.N."/>
        </authorList>
    </citation>
    <scope>NUCLEOTIDE SEQUENCE [LARGE SCALE GENOMIC DNA]</scope>
    <source>
        <strain evidence="8 9">JA575</strain>
    </source>
</reference>
<dbReference type="Proteomes" id="UP000252631">
    <property type="component" value="Unassembled WGS sequence"/>
</dbReference>
<feature type="modified residue" description="N6-(pyridoxal phosphate)lysine" evidence="5">
    <location>
        <position position="204"/>
    </location>
</feature>
<dbReference type="PROSITE" id="PS00868">
    <property type="entry name" value="CYS_MET_METAB_PP"/>
    <property type="match status" value="1"/>
</dbReference>
<dbReference type="GO" id="GO:0005737">
    <property type="term" value="C:cytoplasm"/>
    <property type="evidence" value="ECO:0007669"/>
    <property type="project" value="TreeGrafter"/>
</dbReference>
<evidence type="ECO:0000256" key="4">
    <source>
        <dbReference type="ARBA" id="ARBA00022898"/>
    </source>
</evidence>
<dbReference type="Pfam" id="PF01053">
    <property type="entry name" value="Cys_Met_Meta_PP"/>
    <property type="match status" value="1"/>
</dbReference>
<dbReference type="InterPro" id="IPR000277">
    <property type="entry name" value="Cys/Met-Metab_PyrdxlP-dep_enz"/>
</dbReference>
<dbReference type="GO" id="GO:0003961">
    <property type="term" value="F:O-acetylhomoserine aminocarboxypropyltransferase activity"/>
    <property type="evidence" value="ECO:0007669"/>
    <property type="project" value="TreeGrafter"/>
</dbReference>
<dbReference type="InterPro" id="IPR006235">
    <property type="entry name" value="OAc-hSer/O-AcSer_sulfhydrylase"/>
</dbReference>
<dbReference type="EMBL" id="UFQQ01000008">
    <property type="protein sequence ID" value="SSW90816.1"/>
    <property type="molecule type" value="Genomic_DNA"/>
</dbReference>
<evidence type="ECO:0000313" key="8">
    <source>
        <dbReference type="EMBL" id="SSW90816.1"/>
    </source>
</evidence>
<keyword evidence="3" id="KW-0808">Transferase</keyword>
<dbReference type="AlphaFoldDB" id="A0A336JR99"/>
<dbReference type="CDD" id="cd00614">
    <property type="entry name" value="CGS_like"/>
    <property type="match status" value="1"/>
</dbReference>
<dbReference type="GO" id="GO:0071269">
    <property type="term" value="P:L-homocysteine biosynthetic process"/>
    <property type="evidence" value="ECO:0007669"/>
    <property type="project" value="TreeGrafter"/>
</dbReference>
<evidence type="ECO:0000256" key="1">
    <source>
        <dbReference type="ARBA" id="ARBA00001933"/>
    </source>
</evidence>
<evidence type="ECO:0000313" key="9">
    <source>
        <dbReference type="Proteomes" id="UP000252631"/>
    </source>
</evidence>
<dbReference type="OrthoDB" id="9805807at2"/>
<gene>
    <name evidence="7" type="ORF">BJ125_108191</name>
    <name evidence="8" type="ORF">SAMN05892882_108191</name>
</gene>
<dbReference type="SUPFAM" id="SSF53383">
    <property type="entry name" value="PLP-dependent transferases"/>
    <property type="match status" value="1"/>
</dbReference>
<dbReference type="InterPro" id="IPR015421">
    <property type="entry name" value="PyrdxlP-dep_Trfase_major"/>
</dbReference>
<protein>
    <submittedName>
        <fullName evidence="8">O-acetylhomoserine sulfhydrylase</fullName>
    </submittedName>
</protein>
<dbReference type="InterPro" id="IPR015422">
    <property type="entry name" value="PyrdxlP-dep_Trfase_small"/>
</dbReference>
<dbReference type="GO" id="GO:0006535">
    <property type="term" value="P:cysteine biosynthetic process from serine"/>
    <property type="evidence" value="ECO:0007669"/>
    <property type="project" value="TreeGrafter"/>
</dbReference>
<organism evidence="8 9">
    <name type="scientific">Rhodopseudomonas pentothenatexigens</name>
    <dbReference type="NCBI Taxonomy" id="999699"/>
    <lineage>
        <taxon>Bacteria</taxon>
        <taxon>Pseudomonadati</taxon>
        <taxon>Pseudomonadota</taxon>
        <taxon>Alphaproteobacteria</taxon>
        <taxon>Hyphomicrobiales</taxon>
        <taxon>Nitrobacteraceae</taxon>
        <taxon>Rhodopseudomonas</taxon>
    </lineage>
</organism>
<dbReference type="GO" id="GO:0019346">
    <property type="term" value="P:transsulfuration"/>
    <property type="evidence" value="ECO:0007669"/>
    <property type="project" value="InterPro"/>
</dbReference>
<dbReference type="Gene3D" id="3.40.640.10">
    <property type="entry name" value="Type I PLP-dependent aspartate aminotransferase-like (Major domain)"/>
    <property type="match status" value="1"/>
</dbReference>
<dbReference type="PANTHER" id="PTHR43797:SF2">
    <property type="entry name" value="HOMOCYSTEINE_CYSTEINE SYNTHASE"/>
    <property type="match status" value="1"/>
</dbReference>
<dbReference type="InterPro" id="IPR015424">
    <property type="entry name" value="PyrdxlP-dep_Trfase"/>
</dbReference>
<proteinExistence type="inferred from homology"/>
<dbReference type="Proteomes" id="UP000256343">
    <property type="component" value="Unassembled WGS sequence"/>
</dbReference>
<evidence type="ECO:0000313" key="10">
    <source>
        <dbReference type="Proteomes" id="UP000256343"/>
    </source>
</evidence>
<dbReference type="NCBIfam" id="TIGR01326">
    <property type="entry name" value="OAH_OAS_sulfhy"/>
    <property type="match status" value="1"/>
</dbReference>
<evidence type="ECO:0000256" key="5">
    <source>
        <dbReference type="PIRSR" id="PIRSR001434-2"/>
    </source>
</evidence>
<dbReference type="EMBL" id="QRDT01000008">
    <property type="protein sequence ID" value="RED36256.1"/>
    <property type="molecule type" value="Genomic_DNA"/>
</dbReference>
<dbReference type="PIRSF" id="PIRSF001434">
    <property type="entry name" value="CGS"/>
    <property type="match status" value="1"/>
</dbReference>
<dbReference type="InterPro" id="IPR054542">
    <property type="entry name" value="Cys_met_metab_PP"/>
</dbReference>
<dbReference type="Gene3D" id="3.90.1150.10">
    <property type="entry name" value="Aspartate Aminotransferase, domain 1"/>
    <property type="match status" value="1"/>
</dbReference>
<comment type="cofactor">
    <cofactor evidence="1 6">
        <name>pyridoxal 5'-phosphate</name>
        <dbReference type="ChEBI" id="CHEBI:597326"/>
    </cofactor>
</comment>
<dbReference type="FunFam" id="3.40.640.10:FF:000035">
    <property type="entry name" value="O-succinylhomoserine sulfhydrylase"/>
    <property type="match status" value="1"/>
</dbReference>
<keyword evidence="4 5" id="KW-0663">Pyridoxal phosphate</keyword>
<dbReference type="GO" id="GO:0030170">
    <property type="term" value="F:pyridoxal phosphate binding"/>
    <property type="evidence" value="ECO:0007669"/>
    <property type="project" value="InterPro"/>
</dbReference>
<dbReference type="GO" id="GO:0004124">
    <property type="term" value="F:cysteine synthase activity"/>
    <property type="evidence" value="ECO:0007669"/>
    <property type="project" value="TreeGrafter"/>
</dbReference>
<keyword evidence="10" id="KW-1185">Reference proteome</keyword>
<sequence>MRKETLAIHAGYEPDPTTHAVAVPIYQTASYAFDSADHGAALFNLETEGYRYSRIANPTTSVLEKRLAELEGGVGALAVASGQAALHFAFVNLADHGGNIVTVPQLYGTTHTLLSHILPRQGITGRFAASDKPDDIARLIDDDTRAVFCETIGNPAGNVCDIEAIADVAHRAGVPLIVDNTVATPILLKPIDYGADVVVHSLTKFLGGHGTTLGGAIVDSGRFDWARQPERFPAFNQPDHSYHGMIYAERFGPTAYVERARSIYQRTMGSVLSPFNAFLLLQGIETVALRMERHVENARKVAEFLRDDPRVGWVNYTGFPDSPYYPLVQKYLDGRASSLFTFGIKGGMESGKAFYDSLKLITRLVNIGDAKSLACHPASTTHRQMSAEQQRQAGVLPETIRLSIGIEHISDIIEDLDQALARACGAQPRLAAAE</sequence>
<dbReference type="RefSeq" id="WP_114357874.1">
    <property type="nucleotide sequence ID" value="NZ_QRDT01000008.1"/>
</dbReference>
<evidence type="ECO:0000256" key="2">
    <source>
        <dbReference type="ARBA" id="ARBA00009077"/>
    </source>
</evidence>
<dbReference type="PANTHER" id="PTHR43797">
    <property type="entry name" value="HOMOCYSTEINE/CYSTEINE SYNTHASE"/>
    <property type="match status" value="1"/>
</dbReference>
<evidence type="ECO:0000256" key="3">
    <source>
        <dbReference type="ARBA" id="ARBA00022679"/>
    </source>
</evidence>